<feature type="transmembrane region" description="Helical" evidence="5">
    <location>
        <begin position="7"/>
        <end position="26"/>
    </location>
</feature>
<feature type="transmembrane region" description="Helical" evidence="5">
    <location>
        <begin position="38"/>
        <end position="57"/>
    </location>
</feature>
<sequence length="136" mass="15104">MPMSKKIAIYAAAAVFSIIVNIGSQYGVVQLFGDGTLAVYASIFVGTGAGLVSKYLLDKFLVFEEKLEHGRAMVSQFAFYTFTGVFTTIVFWGTEIFFHYAFESDLMRYVGGVIGLVIGYILKFLLDSRFVFRKAA</sequence>
<keyword evidence="2 5" id="KW-0812">Transmembrane</keyword>
<evidence type="ECO:0000313" key="7">
    <source>
        <dbReference type="EMBL" id="KCZ85691.1"/>
    </source>
</evidence>
<dbReference type="NCBIfam" id="NF037976">
    <property type="entry name" value="gtrA_1"/>
    <property type="match status" value="1"/>
</dbReference>
<comment type="subcellular location">
    <subcellularLocation>
        <location evidence="1">Membrane</location>
        <topology evidence="1">Multi-pass membrane protein</topology>
    </subcellularLocation>
</comment>
<dbReference type="InterPro" id="IPR007267">
    <property type="entry name" value="GtrA_DPMS_TM"/>
</dbReference>
<evidence type="ECO:0000256" key="5">
    <source>
        <dbReference type="SAM" id="Phobius"/>
    </source>
</evidence>
<dbReference type="GO" id="GO:0016020">
    <property type="term" value="C:membrane"/>
    <property type="evidence" value="ECO:0007669"/>
    <property type="project" value="UniProtKB-SubCell"/>
</dbReference>
<evidence type="ECO:0000259" key="6">
    <source>
        <dbReference type="Pfam" id="PF04138"/>
    </source>
</evidence>
<protein>
    <recommendedName>
        <fullName evidence="6">GtrA/DPMS transmembrane domain-containing protein</fullName>
    </recommendedName>
</protein>
<feature type="domain" description="GtrA/DPMS transmembrane" evidence="6">
    <location>
        <begin position="10"/>
        <end position="132"/>
    </location>
</feature>
<evidence type="ECO:0000256" key="4">
    <source>
        <dbReference type="ARBA" id="ARBA00023136"/>
    </source>
</evidence>
<dbReference type="EMBL" id="ARYH01000001">
    <property type="protein sequence ID" value="KCZ85691.1"/>
    <property type="molecule type" value="Genomic_DNA"/>
</dbReference>
<dbReference type="Proteomes" id="UP000027446">
    <property type="component" value="Unassembled WGS sequence"/>
</dbReference>
<accession>A0A069E9D5</accession>
<reference evidence="7 8" key="1">
    <citation type="journal article" date="2014" name="Antonie Van Leeuwenhoek">
        <title>Hyphomonas beringensis sp. nov. and Hyphomonas chukchiensis sp. nov., isolated from surface seawater of the Bering Sea and Chukchi Sea.</title>
        <authorList>
            <person name="Li C."/>
            <person name="Lai Q."/>
            <person name="Li G."/>
            <person name="Dong C."/>
            <person name="Wang J."/>
            <person name="Liao Y."/>
            <person name="Shao Z."/>
        </authorList>
    </citation>
    <scope>NUCLEOTIDE SEQUENCE [LARGE SCALE GENOMIC DNA]</scope>
    <source>
        <strain evidence="7 8">MHS-3</strain>
    </source>
</reference>
<evidence type="ECO:0000256" key="3">
    <source>
        <dbReference type="ARBA" id="ARBA00022989"/>
    </source>
</evidence>
<feature type="transmembrane region" description="Helical" evidence="5">
    <location>
        <begin position="77"/>
        <end position="100"/>
    </location>
</feature>
<feature type="transmembrane region" description="Helical" evidence="5">
    <location>
        <begin position="106"/>
        <end position="126"/>
    </location>
</feature>
<keyword evidence="8" id="KW-1185">Reference proteome</keyword>
<proteinExistence type="predicted"/>
<keyword evidence="3 5" id="KW-1133">Transmembrane helix</keyword>
<comment type="caution">
    <text evidence="7">The sequence shown here is derived from an EMBL/GenBank/DDBJ whole genome shotgun (WGS) entry which is preliminary data.</text>
</comment>
<evidence type="ECO:0000313" key="8">
    <source>
        <dbReference type="Proteomes" id="UP000027446"/>
    </source>
</evidence>
<evidence type="ECO:0000256" key="2">
    <source>
        <dbReference type="ARBA" id="ARBA00022692"/>
    </source>
</evidence>
<dbReference type="PATRIC" id="fig|1280949.3.peg.1713"/>
<dbReference type="eggNOG" id="COG2246">
    <property type="taxonomic scope" value="Bacteria"/>
</dbReference>
<name>A0A069E9D5_9PROT</name>
<dbReference type="GO" id="GO:0000271">
    <property type="term" value="P:polysaccharide biosynthetic process"/>
    <property type="evidence" value="ECO:0007669"/>
    <property type="project" value="InterPro"/>
</dbReference>
<dbReference type="STRING" id="1280949.HAD_08400"/>
<gene>
    <name evidence="7" type="ORF">HAD_08400</name>
</gene>
<organism evidence="7 8">
    <name type="scientific">Hyphomonas adhaerens MHS-3</name>
    <dbReference type="NCBI Taxonomy" id="1280949"/>
    <lineage>
        <taxon>Bacteria</taxon>
        <taxon>Pseudomonadati</taxon>
        <taxon>Pseudomonadota</taxon>
        <taxon>Alphaproteobacteria</taxon>
        <taxon>Hyphomonadales</taxon>
        <taxon>Hyphomonadaceae</taxon>
        <taxon>Hyphomonas</taxon>
    </lineage>
</organism>
<dbReference type="AlphaFoldDB" id="A0A069E9D5"/>
<keyword evidence="4 5" id="KW-0472">Membrane</keyword>
<dbReference type="Pfam" id="PF04138">
    <property type="entry name" value="GtrA_DPMS_TM"/>
    <property type="match status" value="1"/>
</dbReference>
<evidence type="ECO:0000256" key="1">
    <source>
        <dbReference type="ARBA" id="ARBA00004141"/>
    </source>
</evidence>